<dbReference type="OrthoDB" id="9135677at2"/>
<dbReference type="EMBL" id="VJOY01000006">
    <property type="protein sequence ID" value="TRX74967.1"/>
    <property type="molecule type" value="Genomic_DNA"/>
</dbReference>
<protein>
    <submittedName>
        <fullName evidence="1">Uncharacterized protein</fullName>
    </submittedName>
</protein>
<dbReference type="Proteomes" id="UP000315235">
    <property type="component" value="Unassembled WGS sequence"/>
</dbReference>
<proteinExistence type="predicted"/>
<dbReference type="RefSeq" id="WP_143488269.1">
    <property type="nucleotide sequence ID" value="NZ_VJOY01000006.1"/>
</dbReference>
<dbReference type="AlphaFoldDB" id="A0A553GZP9"/>
<gene>
    <name evidence="1" type="ORF">FM069_10595</name>
</gene>
<evidence type="ECO:0000313" key="1">
    <source>
        <dbReference type="EMBL" id="TRX74967.1"/>
    </source>
</evidence>
<sequence>MKYTTGEEMQLGDTVQLGSSGAGIVVGIIEAGSFSKGYPAEDWAYLSTGALILTQEIGLIHYLESDEELRLIERKK</sequence>
<organism evidence="1 2">
    <name type="scientific">Pseudomonas mangiferae</name>
    <dbReference type="NCBI Taxonomy" id="2593654"/>
    <lineage>
        <taxon>Bacteria</taxon>
        <taxon>Pseudomonadati</taxon>
        <taxon>Pseudomonadota</taxon>
        <taxon>Gammaproteobacteria</taxon>
        <taxon>Pseudomonadales</taxon>
        <taxon>Pseudomonadaceae</taxon>
        <taxon>Pseudomonas</taxon>
    </lineage>
</organism>
<name>A0A553GZP9_9PSED</name>
<reference evidence="1 2" key="1">
    <citation type="submission" date="2019-07" db="EMBL/GenBank/DDBJ databases">
        <title>Pseudomonas mangiferae sp. nov., isolated from bark of mango tree in Thailand.</title>
        <authorList>
            <person name="Srisuk N."/>
            <person name="Anurat P."/>
        </authorList>
    </citation>
    <scope>NUCLEOTIDE SEQUENCE [LARGE SCALE GENOMIC DNA]</scope>
    <source>
        <strain evidence="1 2">DMKU_BBB3-04</strain>
    </source>
</reference>
<keyword evidence="2" id="KW-1185">Reference proteome</keyword>
<comment type="caution">
    <text evidence="1">The sequence shown here is derived from an EMBL/GenBank/DDBJ whole genome shotgun (WGS) entry which is preliminary data.</text>
</comment>
<evidence type="ECO:0000313" key="2">
    <source>
        <dbReference type="Proteomes" id="UP000315235"/>
    </source>
</evidence>
<accession>A0A553GZP9</accession>